<organism evidence="2 3">
    <name type="scientific">Ktedonobacter racemifer DSM 44963</name>
    <dbReference type="NCBI Taxonomy" id="485913"/>
    <lineage>
        <taxon>Bacteria</taxon>
        <taxon>Bacillati</taxon>
        <taxon>Chloroflexota</taxon>
        <taxon>Ktedonobacteria</taxon>
        <taxon>Ktedonobacterales</taxon>
        <taxon>Ktedonobacteraceae</taxon>
        <taxon>Ktedonobacter</taxon>
    </lineage>
</organism>
<keyword evidence="3" id="KW-1185">Reference proteome</keyword>
<evidence type="ECO:0000313" key="3">
    <source>
        <dbReference type="Proteomes" id="UP000004508"/>
    </source>
</evidence>
<dbReference type="RefSeq" id="WP_007913627.1">
    <property type="nucleotide sequence ID" value="NZ_ADVG01000003.1"/>
</dbReference>
<dbReference type="OrthoDB" id="9795206at2"/>
<reference evidence="2 3" key="1">
    <citation type="journal article" date="2011" name="Stand. Genomic Sci.">
        <title>Non-contiguous finished genome sequence and contextual data of the filamentous soil bacterium Ktedonobacter racemifer type strain (SOSP1-21).</title>
        <authorList>
            <person name="Chang Y.J."/>
            <person name="Land M."/>
            <person name="Hauser L."/>
            <person name="Chertkov O."/>
            <person name="Del Rio T.G."/>
            <person name="Nolan M."/>
            <person name="Copeland A."/>
            <person name="Tice H."/>
            <person name="Cheng J.F."/>
            <person name="Lucas S."/>
            <person name="Han C."/>
            <person name="Goodwin L."/>
            <person name="Pitluck S."/>
            <person name="Ivanova N."/>
            <person name="Ovchinikova G."/>
            <person name="Pati A."/>
            <person name="Chen A."/>
            <person name="Palaniappan K."/>
            <person name="Mavromatis K."/>
            <person name="Liolios K."/>
            <person name="Brettin T."/>
            <person name="Fiebig A."/>
            <person name="Rohde M."/>
            <person name="Abt B."/>
            <person name="Goker M."/>
            <person name="Detter J.C."/>
            <person name="Woyke T."/>
            <person name="Bristow J."/>
            <person name="Eisen J.A."/>
            <person name="Markowitz V."/>
            <person name="Hugenholtz P."/>
            <person name="Kyrpides N.C."/>
            <person name="Klenk H.P."/>
            <person name="Lapidus A."/>
        </authorList>
    </citation>
    <scope>NUCLEOTIDE SEQUENCE [LARGE SCALE GENOMIC DNA]</scope>
    <source>
        <strain evidence="3">DSM 44963</strain>
    </source>
</reference>
<dbReference type="PANTHER" id="PTHR43415:SF3">
    <property type="entry name" value="GNAT-FAMILY ACETYLTRANSFERASE"/>
    <property type="match status" value="1"/>
</dbReference>
<dbReference type="GO" id="GO:0016747">
    <property type="term" value="F:acyltransferase activity, transferring groups other than amino-acyl groups"/>
    <property type="evidence" value="ECO:0007669"/>
    <property type="project" value="InterPro"/>
</dbReference>
<dbReference type="InParanoid" id="D6TXU5"/>
<dbReference type="Proteomes" id="UP000004508">
    <property type="component" value="Unassembled WGS sequence"/>
</dbReference>
<dbReference type="PANTHER" id="PTHR43415">
    <property type="entry name" value="SPERMIDINE N(1)-ACETYLTRANSFERASE"/>
    <property type="match status" value="1"/>
</dbReference>
<protein>
    <submittedName>
        <fullName evidence="2">GCN5-related N-acetyltransferase</fullName>
    </submittedName>
</protein>
<dbReference type="Gene3D" id="3.40.630.30">
    <property type="match status" value="1"/>
</dbReference>
<dbReference type="STRING" id="485913.Krac_4077"/>
<comment type="caution">
    <text evidence="2">The sequence shown here is derived from an EMBL/GenBank/DDBJ whole genome shotgun (WGS) entry which is preliminary data.</text>
</comment>
<proteinExistence type="predicted"/>
<name>D6TXU5_KTERA</name>
<dbReference type="eggNOG" id="COG1670">
    <property type="taxonomic scope" value="Bacteria"/>
</dbReference>
<keyword evidence="2" id="KW-0808">Transferase</keyword>
<sequence>MFTLDAVTLRPLEPNDIESVYAWFADIETGIWGGWTPALEKPLSHHAFRPFFEQHMVQTKDDQVMLGIEFEKQLVGFLQLVMIDLRMRRAALGICIGEKHLRGQGIGRTALRLLLDYGFTVKGLERVYAEVFSFNQRSQKLMEHVGFQREGLLRQHDFHNGVRQDTYIFGILKPEFYQKYETIFKQDLSVN</sequence>
<dbReference type="CDD" id="cd04301">
    <property type="entry name" value="NAT_SF"/>
    <property type="match status" value="1"/>
</dbReference>
<dbReference type="PROSITE" id="PS51186">
    <property type="entry name" value="GNAT"/>
    <property type="match status" value="1"/>
</dbReference>
<gene>
    <name evidence="2" type="ORF">Krac_4077</name>
</gene>
<accession>D6TXU5</accession>
<dbReference type="EMBL" id="ADVG01000003">
    <property type="protein sequence ID" value="EFH83142.1"/>
    <property type="molecule type" value="Genomic_DNA"/>
</dbReference>
<evidence type="ECO:0000259" key="1">
    <source>
        <dbReference type="PROSITE" id="PS51186"/>
    </source>
</evidence>
<dbReference type="InterPro" id="IPR016181">
    <property type="entry name" value="Acyl_CoA_acyltransferase"/>
</dbReference>
<dbReference type="InterPro" id="IPR000182">
    <property type="entry name" value="GNAT_dom"/>
</dbReference>
<dbReference type="SUPFAM" id="SSF55729">
    <property type="entry name" value="Acyl-CoA N-acyltransferases (Nat)"/>
    <property type="match status" value="1"/>
</dbReference>
<feature type="domain" description="N-acetyltransferase" evidence="1">
    <location>
        <begin position="7"/>
        <end position="174"/>
    </location>
</feature>
<dbReference type="Pfam" id="PF13302">
    <property type="entry name" value="Acetyltransf_3"/>
    <property type="match status" value="1"/>
</dbReference>
<evidence type="ECO:0000313" key="2">
    <source>
        <dbReference type="EMBL" id="EFH83142.1"/>
    </source>
</evidence>
<dbReference type="AlphaFoldDB" id="D6TXU5"/>